<proteinExistence type="predicted"/>
<evidence type="ECO:0000313" key="3">
    <source>
        <dbReference type="Proteomes" id="UP000799771"/>
    </source>
</evidence>
<keyword evidence="3" id="KW-1185">Reference proteome</keyword>
<dbReference type="GeneID" id="54413717"/>
<evidence type="ECO:0000256" key="1">
    <source>
        <dbReference type="SAM" id="MobiDB-lite"/>
    </source>
</evidence>
<dbReference type="AlphaFoldDB" id="A0A6A6ATU3"/>
<organism evidence="2 3">
    <name type="scientific">Dothidotthia symphoricarpi CBS 119687</name>
    <dbReference type="NCBI Taxonomy" id="1392245"/>
    <lineage>
        <taxon>Eukaryota</taxon>
        <taxon>Fungi</taxon>
        <taxon>Dikarya</taxon>
        <taxon>Ascomycota</taxon>
        <taxon>Pezizomycotina</taxon>
        <taxon>Dothideomycetes</taxon>
        <taxon>Pleosporomycetidae</taxon>
        <taxon>Pleosporales</taxon>
        <taxon>Dothidotthiaceae</taxon>
        <taxon>Dothidotthia</taxon>
    </lineage>
</organism>
<gene>
    <name evidence="2" type="ORF">P153DRAFT_5709</name>
</gene>
<accession>A0A6A6ATU3</accession>
<feature type="compositionally biased region" description="Basic residues" evidence="1">
    <location>
        <begin position="71"/>
        <end position="81"/>
    </location>
</feature>
<sequence>MPLMCYDTSHFNESKCTNQVAGKQQVYAYLYPFHSIPFPSRHLQPSPVQSHPKSIVKKSSIPDSLTEHSRRPQSPRKKKKNAMQMNRIAPNSPSNKSAPETMQNIT</sequence>
<reference evidence="2" key="1">
    <citation type="journal article" date="2020" name="Stud. Mycol.">
        <title>101 Dothideomycetes genomes: a test case for predicting lifestyles and emergence of pathogens.</title>
        <authorList>
            <person name="Haridas S."/>
            <person name="Albert R."/>
            <person name="Binder M."/>
            <person name="Bloem J."/>
            <person name="Labutti K."/>
            <person name="Salamov A."/>
            <person name="Andreopoulos B."/>
            <person name="Baker S."/>
            <person name="Barry K."/>
            <person name="Bills G."/>
            <person name="Bluhm B."/>
            <person name="Cannon C."/>
            <person name="Castanera R."/>
            <person name="Culley D."/>
            <person name="Daum C."/>
            <person name="Ezra D."/>
            <person name="Gonzalez J."/>
            <person name="Henrissat B."/>
            <person name="Kuo A."/>
            <person name="Liang C."/>
            <person name="Lipzen A."/>
            <person name="Lutzoni F."/>
            <person name="Magnuson J."/>
            <person name="Mondo S."/>
            <person name="Nolan M."/>
            <person name="Ohm R."/>
            <person name="Pangilinan J."/>
            <person name="Park H.-J."/>
            <person name="Ramirez L."/>
            <person name="Alfaro M."/>
            <person name="Sun H."/>
            <person name="Tritt A."/>
            <person name="Yoshinaga Y."/>
            <person name="Zwiers L.-H."/>
            <person name="Turgeon B."/>
            <person name="Goodwin S."/>
            <person name="Spatafora J."/>
            <person name="Crous P."/>
            <person name="Grigoriev I."/>
        </authorList>
    </citation>
    <scope>NUCLEOTIDE SEQUENCE</scope>
    <source>
        <strain evidence="2">CBS 119687</strain>
    </source>
</reference>
<dbReference type="EMBL" id="ML977497">
    <property type="protein sequence ID" value="KAF2134608.1"/>
    <property type="molecule type" value="Genomic_DNA"/>
</dbReference>
<evidence type="ECO:0000313" key="2">
    <source>
        <dbReference type="EMBL" id="KAF2134608.1"/>
    </source>
</evidence>
<dbReference type="RefSeq" id="XP_033528995.1">
    <property type="nucleotide sequence ID" value="XM_033673285.1"/>
</dbReference>
<feature type="region of interest" description="Disordered" evidence="1">
    <location>
        <begin position="40"/>
        <end position="106"/>
    </location>
</feature>
<feature type="compositionally biased region" description="Polar residues" evidence="1">
    <location>
        <begin position="89"/>
        <end position="106"/>
    </location>
</feature>
<protein>
    <submittedName>
        <fullName evidence="2">Uncharacterized protein</fullName>
    </submittedName>
</protein>
<dbReference type="Proteomes" id="UP000799771">
    <property type="component" value="Unassembled WGS sequence"/>
</dbReference>
<name>A0A6A6ATU3_9PLEO</name>